<reference evidence="11 12" key="1">
    <citation type="submission" date="2023-07" db="EMBL/GenBank/DDBJ databases">
        <title>Sorghum-associated microbial communities from plants grown in Nebraska, USA.</title>
        <authorList>
            <person name="Schachtman D."/>
        </authorList>
    </citation>
    <scope>NUCLEOTIDE SEQUENCE [LARGE SCALE GENOMIC DNA]</scope>
    <source>
        <strain evidence="11 12">DS1607</strain>
    </source>
</reference>
<organism evidence="11 12">
    <name type="scientific">Variovorax ginsengisoli</name>
    <dbReference type="NCBI Taxonomy" id="363844"/>
    <lineage>
        <taxon>Bacteria</taxon>
        <taxon>Pseudomonadati</taxon>
        <taxon>Pseudomonadota</taxon>
        <taxon>Betaproteobacteria</taxon>
        <taxon>Burkholderiales</taxon>
        <taxon>Comamonadaceae</taxon>
        <taxon>Variovorax</taxon>
    </lineage>
</organism>
<dbReference type="InterPro" id="IPR050330">
    <property type="entry name" value="Bact_OuterMem_StrucFunc"/>
</dbReference>
<accession>A0ABT9SG06</accession>
<keyword evidence="6 7" id="KW-0472">Membrane</keyword>
<feature type="compositionally biased region" description="Basic and acidic residues" evidence="8">
    <location>
        <begin position="271"/>
        <end position="285"/>
    </location>
</feature>
<dbReference type="InterPro" id="IPR036737">
    <property type="entry name" value="OmpA-like_sf"/>
</dbReference>
<comment type="similarity">
    <text evidence="2">Belongs to the MotB family.</text>
</comment>
<keyword evidence="5 9" id="KW-1133">Transmembrane helix</keyword>
<protein>
    <submittedName>
        <fullName evidence="11">Chemotaxis protein MotB</fullName>
    </submittedName>
</protein>
<evidence type="ECO:0000256" key="1">
    <source>
        <dbReference type="ARBA" id="ARBA00004162"/>
    </source>
</evidence>
<dbReference type="EMBL" id="JAUSRO010000017">
    <property type="protein sequence ID" value="MDP9902312.1"/>
    <property type="molecule type" value="Genomic_DNA"/>
</dbReference>
<evidence type="ECO:0000256" key="8">
    <source>
        <dbReference type="SAM" id="MobiDB-lite"/>
    </source>
</evidence>
<evidence type="ECO:0000256" key="2">
    <source>
        <dbReference type="ARBA" id="ARBA00008914"/>
    </source>
</evidence>
<dbReference type="SUPFAM" id="SSF103088">
    <property type="entry name" value="OmpA-like"/>
    <property type="match status" value="1"/>
</dbReference>
<evidence type="ECO:0000256" key="9">
    <source>
        <dbReference type="SAM" id="Phobius"/>
    </source>
</evidence>
<feature type="domain" description="OmpA-like" evidence="10">
    <location>
        <begin position="145"/>
        <end position="265"/>
    </location>
</feature>
<keyword evidence="3" id="KW-1003">Cell membrane</keyword>
<keyword evidence="12" id="KW-1185">Reference proteome</keyword>
<feature type="region of interest" description="Disordered" evidence="8">
    <location>
        <begin position="271"/>
        <end position="320"/>
    </location>
</feature>
<feature type="region of interest" description="Disordered" evidence="8">
    <location>
        <begin position="69"/>
        <end position="110"/>
    </location>
</feature>
<gene>
    <name evidence="11" type="ORF">J2W36_004589</name>
</gene>
<dbReference type="PANTHER" id="PTHR30329">
    <property type="entry name" value="STATOR ELEMENT OF FLAGELLAR MOTOR COMPLEX"/>
    <property type="match status" value="1"/>
</dbReference>
<evidence type="ECO:0000313" key="12">
    <source>
        <dbReference type="Proteomes" id="UP001226867"/>
    </source>
</evidence>
<dbReference type="InterPro" id="IPR006665">
    <property type="entry name" value="OmpA-like"/>
</dbReference>
<dbReference type="Pfam" id="PF13677">
    <property type="entry name" value="MotB_plug"/>
    <property type="match status" value="1"/>
</dbReference>
<evidence type="ECO:0000259" key="10">
    <source>
        <dbReference type="PROSITE" id="PS51123"/>
    </source>
</evidence>
<evidence type="ECO:0000256" key="5">
    <source>
        <dbReference type="ARBA" id="ARBA00022989"/>
    </source>
</evidence>
<name>A0ABT9SG06_9BURK</name>
<dbReference type="PROSITE" id="PS51123">
    <property type="entry name" value="OMPA_2"/>
    <property type="match status" value="1"/>
</dbReference>
<evidence type="ECO:0000256" key="7">
    <source>
        <dbReference type="PROSITE-ProRule" id="PRU00473"/>
    </source>
</evidence>
<feature type="transmembrane region" description="Helical" evidence="9">
    <location>
        <begin position="28"/>
        <end position="47"/>
    </location>
</feature>
<dbReference type="Pfam" id="PF00691">
    <property type="entry name" value="OmpA"/>
    <property type="match status" value="1"/>
</dbReference>
<evidence type="ECO:0000256" key="3">
    <source>
        <dbReference type="ARBA" id="ARBA00022475"/>
    </source>
</evidence>
<dbReference type="Gene3D" id="3.30.1330.60">
    <property type="entry name" value="OmpA-like domain"/>
    <property type="match status" value="1"/>
</dbReference>
<evidence type="ECO:0000256" key="6">
    <source>
        <dbReference type="ARBA" id="ARBA00023136"/>
    </source>
</evidence>
<evidence type="ECO:0000256" key="4">
    <source>
        <dbReference type="ARBA" id="ARBA00022692"/>
    </source>
</evidence>
<comment type="caution">
    <text evidence="11">The sequence shown here is derived from an EMBL/GenBank/DDBJ whole genome shotgun (WGS) entry which is preliminary data.</text>
</comment>
<dbReference type="Proteomes" id="UP001226867">
    <property type="component" value="Unassembled WGS sequence"/>
</dbReference>
<comment type="subcellular location">
    <subcellularLocation>
        <location evidence="1">Cell membrane</location>
        <topology evidence="1">Single-pass membrane protein</topology>
    </subcellularLocation>
</comment>
<evidence type="ECO:0000313" key="11">
    <source>
        <dbReference type="EMBL" id="MDP9902312.1"/>
    </source>
</evidence>
<proteinExistence type="inferred from homology"/>
<dbReference type="CDD" id="cd07185">
    <property type="entry name" value="OmpA_C-like"/>
    <property type="match status" value="1"/>
</dbReference>
<dbReference type="RefSeq" id="WP_307692060.1">
    <property type="nucleotide sequence ID" value="NZ_JAUSRO010000017.1"/>
</dbReference>
<dbReference type="NCBIfam" id="NF006548">
    <property type="entry name" value="PRK09041.1"/>
    <property type="match status" value="1"/>
</dbReference>
<dbReference type="InterPro" id="IPR025713">
    <property type="entry name" value="MotB-like_N_dom"/>
</dbReference>
<dbReference type="PANTHER" id="PTHR30329:SF21">
    <property type="entry name" value="LIPOPROTEIN YIAD-RELATED"/>
    <property type="match status" value="1"/>
</dbReference>
<sequence length="320" mass="34966">MSAEKVKIIIKRAHDEGGGGHHGGGWKIAYADFMTAMMAFFLVMWLLSIATPKQRAGIAEHFRTPLSMAIGGPKNSNSATIIPGGGEDPSTPVVEPPSPEDTSAEPSDADRINEMKERLEELIDKSALLKQYRSQLLIDITTEGLRLQIVDSENRPMFDLASSKVLPYMRSILRELGPTINEMPNKITLSGHTDSTVYTNGDTAYGNWELSADRANASRRELVGGGMSERKVLRVMGLADSMHLDQEHPRGPLNRRISIILLNRATQERIERENSVGASGRRDQPSKVPPAGGVMKVAVQTPVQEVPPPTSGRAKPVTEQ</sequence>
<keyword evidence="4 9" id="KW-0812">Transmembrane</keyword>